<dbReference type="GO" id="GO:0016787">
    <property type="term" value="F:hydrolase activity"/>
    <property type="evidence" value="ECO:0007669"/>
    <property type="project" value="UniProtKB-KW"/>
</dbReference>
<dbReference type="Proteomes" id="UP000314983">
    <property type="component" value="Chromosome 2"/>
</dbReference>
<reference evidence="17" key="5">
    <citation type="submission" date="2025-09" db="UniProtKB">
        <authorList>
            <consortium name="Ensembl"/>
        </authorList>
    </citation>
    <scope>IDENTIFICATION</scope>
</reference>
<reference evidence="17" key="3">
    <citation type="submission" date="2020-05" db="EMBL/GenBank/DDBJ databases">
        <title>Electrophorus electricus (electric eel) genome, fEleEle1, primary haplotype.</title>
        <authorList>
            <person name="Myers G."/>
            <person name="Meyer A."/>
            <person name="Fedrigo O."/>
            <person name="Formenti G."/>
            <person name="Rhie A."/>
            <person name="Tracey A."/>
            <person name="Sims Y."/>
            <person name="Jarvis E.D."/>
        </authorList>
    </citation>
    <scope>NUCLEOTIDE SEQUENCE [LARGE SCALE GENOMIC DNA]</scope>
</reference>
<evidence type="ECO:0000256" key="11">
    <source>
        <dbReference type="ARBA" id="ARBA00023204"/>
    </source>
</evidence>
<evidence type="ECO:0000256" key="3">
    <source>
        <dbReference type="ARBA" id="ARBA00022741"/>
    </source>
</evidence>
<dbReference type="InterPro" id="IPR005161">
    <property type="entry name" value="Ku_N"/>
</dbReference>
<evidence type="ECO:0000256" key="14">
    <source>
        <dbReference type="PIRNR" id="PIRNR016570"/>
    </source>
</evidence>
<dbReference type="Gene3D" id="1.25.40.240">
    <property type="entry name" value="Ku, C-terminal domain"/>
    <property type="match status" value="1"/>
</dbReference>
<name>A0A4W4H6N0_ELEEL</name>
<dbReference type="SUPFAM" id="SSF100939">
    <property type="entry name" value="SPOC domain-like"/>
    <property type="match status" value="1"/>
</dbReference>
<comment type="similarity">
    <text evidence="2 14">Belongs to the ku80 family.</text>
</comment>
<dbReference type="Ensembl" id="ENSEEET00000044754.2">
    <property type="protein sequence ID" value="ENSEEEP00000044251.2"/>
    <property type="gene ID" value="ENSEEEG00000020811.2"/>
</dbReference>
<keyword evidence="10 14" id="KW-0233">DNA recombination</keyword>
<evidence type="ECO:0000256" key="15">
    <source>
        <dbReference type="SAM" id="MobiDB-lite"/>
    </source>
</evidence>
<keyword evidence="12 14" id="KW-0539">Nucleus</keyword>
<evidence type="ECO:0000259" key="16">
    <source>
        <dbReference type="SMART" id="SM00559"/>
    </source>
</evidence>
<keyword evidence="6 14" id="KW-0347">Helicase</keyword>
<dbReference type="InterPro" id="IPR024193">
    <property type="entry name" value="Ku80"/>
</dbReference>
<evidence type="ECO:0000256" key="13">
    <source>
        <dbReference type="ARBA" id="ARBA00071961"/>
    </source>
</evidence>
<evidence type="ECO:0000313" key="18">
    <source>
        <dbReference type="Proteomes" id="UP000314983"/>
    </source>
</evidence>
<dbReference type="PIRSF" id="PIRSF016570">
    <property type="entry name" value="Ku80"/>
    <property type="match status" value="1"/>
</dbReference>
<dbReference type="SUPFAM" id="SSF53300">
    <property type="entry name" value="vWA-like"/>
    <property type="match status" value="1"/>
</dbReference>
<reference evidence="18" key="2">
    <citation type="journal article" date="2017" name="Sci. Adv.">
        <title>A tail of two voltages: Proteomic comparison of the three electric organs of the electric eel.</title>
        <authorList>
            <person name="Traeger L.L."/>
            <person name="Sabat G."/>
            <person name="Barrett-Wilt G.A."/>
            <person name="Wells G.B."/>
            <person name="Sussman M.R."/>
        </authorList>
    </citation>
    <scope>NUCLEOTIDE SEQUENCE [LARGE SCALE GENOMIC DNA]</scope>
</reference>
<proteinExistence type="inferred from homology"/>
<dbReference type="GO" id="GO:0003684">
    <property type="term" value="F:damaged DNA binding"/>
    <property type="evidence" value="ECO:0007669"/>
    <property type="project" value="InterPro"/>
</dbReference>
<evidence type="ECO:0000313" key="17">
    <source>
        <dbReference type="Ensembl" id="ENSEEEP00000044251.2"/>
    </source>
</evidence>
<dbReference type="Pfam" id="PF03730">
    <property type="entry name" value="Ku_C"/>
    <property type="match status" value="1"/>
</dbReference>
<comment type="function">
    <text evidence="14">Single-stranded DNA-dependent ATP-dependent helicase.</text>
</comment>
<dbReference type="InterPro" id="IPR014893">
    <property type="entry name" value="Ku_PK_bind"/>
</dbReference>
<gene>
    <name evidence="17" type="primary">FANCB</name>
</gene>
<keyword evidence="5 14" id="KW-0378">Hydrolase</keyword>
<evidence type="ECO:0000256" key="4">
    <source>
        <dbReference type="ARBA" id="ARBA00022763"/>
    </source>
</evidence>
<dbReference type="InterPro" id="IPR036494">
    <property type="entry name" value="Ku_C_sf"/>
</dbReference>
<feature type="domain" description="Ku" evidence="16">
    <location>
        <begin position="293"/>
        <end position="425"/>
    </location>
</feature>
<dbReference type="GO" id="GO:0003678">
    <property type="term" value="F:DNA helicase activity"/>
    <property type="evidence" value="ECO:0007669"/>
    <property type="project" value="InterPro"/>
</dbReference>
<evidence type="ECO:0000256" key="8">
    <source>
        <dbReference type="ARBA" id="ARBA00022843"/>
    </source>
</evidence>
<evidence type="ECO:0000256" key="7">
    <source>
        <dbReference type="ARBA" id="ARBA00022840"/>
    </source>
</evidence>
<keyword evidence="3 14" id="KW-0547">Nucleotide-binding</keyword>
<dbReference type="FunFam" id="2.40.290.10:FF:000005">
    <property type="entry name" value="X-ray repair cross-complementing protein 5"/>
    <property type="match status" value="1"/>
</dbReference>
<dbReference type="FunFam" id="3.40.50.410:FF:000055">
    <property type="entry name" value="X-ray repair cross-complementing protein 5"/>
    <property type="match status" value="1"/>
</dbReference>
<dbReference type="EC" id="3.6.4.-" evidence="14"/>
<dbReference type="Gene3D" id="2.40.290.10">
    <property type="match status" value="1"/>
</dbReference>
<dbReference type="FunFam" id="1.10.1600.10:FF:000002">
    <property type="entry name" value="X-ray repair cross-complementing protein 5"/>
    <property type="match status" value="1"/>
</dbReference>
<reference evidence="18" key="1">
    <citation type="journal article" date="2014" name="Science">
        <title>Nonhuman genetics. Genomic basis for the convergent evolution of electric organs.</title>
        <authorList>
            <person name="Gallant J.R."/>
            <person name="Traeger L.L."/>
            <person name="Volkening J.D."/>
            <person name="Moffett H."/>
            <person name="Chen P.H."/>
            <person name="Novina C.D."/>
            <person name="Phillips G.N.Jr."/>
            <person name="Anand R."/>
            <person name="Wells G.B."/>
            <person name="Pinch M."/>
            <person name="Guth R."/>
            <person name="Unguez G.A."/>
            <person name="Albert J.S."/>
            <person name="Zakon H.H."/>
            <person name="Samanta M.P."/>
            <person name="Sussman M.R."/>
        </authorList>
    </citation>
    <scope>NUCLEOTIDE SEQUENCE [LARGE SCALE GENOMIC DNA]</scope>
</reference>
<evidence type="ECO:0000256" key="10">
    <source>
        <dbReference type="ARBA" id="ARBA00023172"/>
    </source>
</evidence>
<dbReference type="PANTHER" id="PTHR12604">
    <property type="entry name" value="KU AUTOANTIGEN DNA HELICASE"/>
    <property type="match status" value="1"/>
</dbReference>
<keyword evidence="7 14" id="KW-0067">ATP-binding</keyword>
<dbReference type="GO" id="GO:0043564">
    <property type="term" value="C:Ku70:Ku80 complex"/>
    <property type="evidence" value="ECO:0007669"/>
    <property type="project" value="InterPro"/>
</dbReference>
<evidence type="ECO:0000256" key="1">
    <source>
        <dbReference type="ARBA" id="ARBA00004123"/>
    </source>
</evidence>
<protein>
    <recommendedName>
        <fullName evidence="13 14">X-ray repair cross-complementing protein 5</fullName>
        <ecNumber evidence="14">3.6.4.-</ecNumber>
    </recommendedName>
</protein>
<dbReference type="Gene3D" id="1.10.1600.10">
    <property type="match status" value="1"/>
</dbReference>
<dbReference type="GO" id="GO:0006310">
    <property type="term" value="P:DNA recombination"/>
    <property type="evidence" value="ECO:0007669"/>
    <property type="project" value="UniProtKB-KW"/>
</dbReference>
<dbReference type="Pfam" id="PF08785">
    <property type="entry name" value="Ku_PK_bind"/>
    <property type="match status" value="1"/>
</dbReference>
<dbReference type="InterPro" id="IPR036465">
    <property type="entry name" value="vWFA_dom_sf"/>
</dbReference>
<dbReference type="GO" id="GO:0005524">
    <property type="term" value="F:ATP binding"/>
    <property type="evidence" value="ECO:0007669"/>
    <property type="project" value="UniProtKB-UniRule"/>
</dbReference>
<comment type="subcellular location">
    <subcellularLocation>
        <location evidence="1 14">Nucleus</location>
    </subcellularLocation>
</comment>
<evidence type="ECO:0000256" key="9">
    <source>
        <dbReference type="ARBA" id="ARBA00023125"/>
    </source>
</evidence>
<dbReference type="PANTHER" id="PTHR12604:SF4">
    <property type="entry name" value="X-RAY REPAIR CROSS-COMPLEMENTING PROTEIN 5"/>
    <property type="match status" value="1"/>
</dbReference>
<dbReference type="GO" id="GO:0000723">
    <property type="term" value="P:telomere maintenance"/>
    <property type="evidence" value="ECO:0007669"/>
    <property type="project" value="InterPro"/>
</dbReference>
<keyword evidence="18" id="KW-1185">Reference proteome</keyword>
<evidence type="ECO:0000256" key="6">
    <source>
        <dbReference type="ARBA" id="ARBA00022806"/>
    </source>
</evidence>
<dbReference type="GO" id="GO:0003690">
    <property type="term" value="F:double-stranded DNA binding"/>
    <property type="evidence" value="ECO:0007669"/>
    <property type="project" value="TreeGrafter"/>
</dbReference>
<evidence type="ECO:0000256" key="12">
    <source>
        <dbReference type="ARBA" id="ARBA00023242"/>
    </source>
</evidence>
<keyword evidence="11 14" id="KW-0234">DNA repair</keyword>
<accession>A0A4W4H6N0</accession>
<dbReference type="Pfam" id="PF02735">
    <property type="entry name" value="Ku"/>
    <property type="match status" value="1"/>
</dbReference>
<dbReference type="InterPro" id="IPR005160">
    <property type="entry name" value="Ku_C"/>
</dbReference>
<dbReference type="GeneTree" id="ENSGT00940000153239"/>
<dbReference type="GO" id="GO:0006303">
    <property type="term" value="P:double-strand break repair via nonhomologous end joining"/>
    <property type="evidence" value="ECO:0007669"/>
    <property type="project" value="InterPro"/>
</dbReference>
<keyword evidence="9 14" id="KW-0238">DNA-binding</keyword>
<keyword evidence="4 14" id="KW-0227">DNA damage</keyword>
<feature type="region of interest" description="Disordered" evidence="15">
    <location>
        <begin position="168"/>
        <end position="190"/>
    </location>
</feature>
<dbReference type="FunFam" id="1.25.40.240:FF:000001">
    <property type="entry name" value="X-ray repair cross-complementing protein 5"/>
    <property type="match status" value="1"/>
</dbReference>
<dbReference type="InterPro" id="IPR016194">
    <property type="entry name" value="SPOC-like_C_dom_sf"/>
</dbReference>
<reference evidence="17" key="4">
    <citation type="submission" date="2025-08" db="UniProtKB">
        <authorList>
            <consortium name="Ensembl"/>
        </authorList>
    </citation>
    <scope>IDENTIFICATION</scope>
</reference>
<dbReference type="AlphaFoldDB" id="A0A4W4H6N0"/>
<dbReference type="InterPro" id="IPR006164">
    <property type="entry name" value="DNA_bd_Ku70/Ku80"/>
</dbReference>
<dbReference type="SUPFAM" id="SSF101420">
    <property type="entry name" value="C-terminal domain of Ku80"/>
    <property type="match status" value="1"/>
</dbReference>
<evidence type="ECO:0000256" key="5">
    <source>
        <dbReference type="ARBA" id="ARBA00022801"/>
    </source>
</evidence>
<organism evidence="17 18">
    <name type="scientific">Electrophorus electricus</name>
    <name type="common">Electric eel</name>
    <name type="synonym">Gymnotus electricus</name>
    <dbReference type="NCBI Taxonomy" id="8005"/>
    <lineage>
        <taxon>Eukaryota</taxon>
        <taxon>Metazoa</taxon>
        <taxon>Chordata</taxon>
        <taxon>Craniata</taxon>
        <taxon>Vertebrata</taxon>
        <taxon>Euteleostomi</taxon>
        <taxon>Actinopterygii</taxon>
        <taxon>Neopterygii</taxon>
        <taxon>Teleostei</taxon>
        <taxon>Ostariophysi</taxon>
        <taxon>Gymnotiformes</taxon>
        <taxon>Gymnotoidei</taxon>
        <taxon>Gymnotidae</taxon>
        <taxon>Electrophorus</taxon>
    </lineage>
</organism>
<dbReference type="Pfam" id="PF03731">
    <property type="entry name" value="Ku_N"/>
    <property type="match status" value="1"/>
</dbReference>
<dbReference type="GO" id="GO:0042162">
    <property type="term" value="F:telomeric DNA binding"/>
    <property type="evidence" value="ECO:0007669"/>
    <property type="project" value="InterPro"/>
</dbReference>
<sequence>LSALVLCMDVGFSMSNSGPGQELAFEQAKRVIQKFIQRQVFAESKDELGLVLFGTDHTKNPLAEDGQYQNISIYRHLMMPDFELLEEIEHQLQPGSQHADWLDALVVCMDLLQKETVGKKYERLNIALLTDLNTLACADQLDVIIGNLKKAGITLQFFLPFPVDADAEGDGGGDGAGPQNPPPGGKGLSREQKQGLEMVKQVMTSLDDEDGLDEVHTFSEAVKKLSIFKPIERRPMAWPCQLTIGSSLSIRIIGYKAVCEEKFKKSWAVVEAESHQKDDVKRETVFCLNDDNETEVEKEKTIQGFQYGSDIVPFSKVDQEQMKYKSDGKSFAVLGFTKQETSAIFLNRNDTMIYCHAGVALSSLIHALDRLKMVAIVRYVYDRRSNPQVGAAFPCIKQKYECLLYVQLPYMEDLRQFTFPSLENNKKFSPSEAQLSAVDALISSMMLVKEGEDGEKEDIFKVNSIPNPQFQRLFQCLHHRCVNPGTPLPPVEPWLKRMLDCPQAVSACCYDFLKEMKRCFPVKEVLQKKEQKTSAVVFGKNDEPEAKKLKLDEQDKFSLGEISEGNVTSVGSVNPAKDFHTLIQQKTISFEQACEQLTHRIEQLLGNRRTEYYMKTITCVQAFREQAVKTSNAELFNNYMQSLKKRVPDWNLQEFWGLLAQDALTLISKDEVESSSVSKQEANQFLLFEENVEAAAGPTPEDGGDVDDLVCAPTDVKIPCALDN</sequence>
<dbReference type="Gene3D" id="3.40.50.410">
    <property type="entry name" value="von Willebrand factor, type A domain"/>
    <property type="match status" value="1"/>
</dbReference>
<dbReference type="CDD" id="cd00873">
    <property type="entry name" value="KU80"/>
    <property type="match status" value="1"/>
</dbReference>
<dbReference type="SMART" id="SM00559">
    <property type="entry name" value="Ku78"/>
    <property type="match status" value="1"/>
</dbReference>
<dbReference type="GO" id="GO:0005737">
    <property type="term" value="C:cytoplasm"/>
    <property type="evidence" value="ECO:0007669"/>
    <property type="project" value="UniProtKB-ARBA"/>
</dbReference>
<evidence type="ECO:0000256" key="2">
    <source>
        <dbReference type="ARBA" id="ARBA00007726"/>
    </source>
</evidence>
<keyword evidence="8" id="KW-0832">Ubl conjugation</keyword>